<dbReference type="EMBL" id="HBUE01058891">
    <property type="protein sequence ID" value="CAG6467647.1"/>
    <property type="molecule type" value="Transcribed_RNA"/>
</dbReference>
<accession>A0A8D8B6P5</accession>
<proteinExistence type="predicted"/>
<sequence length="120" mass="13310">MADATQAHGRAVTKCSHFVGLSHAKVTHQICSVSRELFCPFAFFSDLCNYAVQNKRRRANARGKCQTSFGTHAHAILGQLSTIFTEMVCWKCLVTLLHGINKESTSSVSVAPYRHLGEHF</sequence>
<evidence type="ECO:0000313" key="1">
    <source>
        <dbReference type="EMBL" id="CAG6467647.1"/>
    </source>
</evidence>
<organism evidence="1">
    <name type="scientific">Culex pipiens</name>
    <name type="common">House mosquito</name>
    <dbReference type="NCBI Taxonomy" id="7175"/>
    <lineage>
        <taxon>Eukaryota</taxon>
        <taxon>Metazoa</taxon>
        <taxon>Ecdysozoa</taxon>
        <taxon>Arthropoda</taxon>
        <taxon>Hexapoda</taxon>
        <taxon>Insecta</taxon>
        <taxon>Pterygota</taxon>
        <taxon>Neoptera</taxon>
        <taxon>Endopterygota</taxon>
        <taxon>Diptera</taxon>
        <taxon>Nematocera</taxon>
        <taxon>Culicoidea</taxon>
        <taxon>Culicidae</taxon>
        <taxon>Culicinae</taxon>
        <taxon>Culicini</taxon>
        <taxon>Culex</taxon>
        <taxon>Culex</taxon>
    </lineage>
</organism>
<name>A0A8D8B6P5_CULPI</name>
<dbReference type="AlphaFoldDB" id="A0A8D8B6P5"/>
<protein>
    <submittedName>
        <fullName evidence="1">(northern house mosquito) hypothetical protein</fullName>
    </submittedName>
</protein>
<reference evidence="1" key="1">
    <citation type="submission" date="2021-05" db="EMBL/GenBank/DDBJ databases">
        <authorList>
            <person name="Alioto T."/>
            <person name="Alioto T."/>
            <person name="Gomez Garrido J."/>
        </authorList>
    </citation>
    <scope>NUCLEOTIDE SEQUENCE</scope>
</reference>